<protein>
    <submittedName>
        <fullName evidence="1">Uncharacterized protein</fullName>
    </submittedName>
</protein>
<gene>
    <name evidence="1" type="ORF">CCAM_LOCUS299</name>
</gene>
<dbReference type="Proteomes" id="UP000595140">
    <property type="component" value="Unassembled WGS sequence"/>
</dbReference>
<keyword evidence="2" id="KW-1185">Reference proteome</keyword>
<dbReference type="AlphaFoldDB" id="A0A484JYY7"/>
<name>A0A484JYY7_9ASTE</name>
<reference evidence="1 2" key="1">
    <citation type="submission" date="2018-04" db="EMBL/GenBank/DDBJ databases">
        <authorList>
            <person name="Vogel A."/>
        </authorList>
    </citation>
    <scope>NUCLEOTIDE SEQUENCE [LARGE SCALE GENOMIC DNA]</scope>
</reference>
<sequence length="123" mass="14314">MTNRVVMDKARELWLKEIFRKKLCAENPALSGSNRLRYVAKREWDSVTDTRALSTRKVARKTSKHTRESVYSHACLSFRDDYYDNYFMTHPDDYILTPEGGGHEGCRQSMAFFGSWGQSCIFS</sequence>
<evidence type="ECO:0000313" key="2">
    <source>
        <dbReference type="Proteomes" id="UP000595140"/>
    </source>
</evidence>
<organism evidence="1 2">
    <name type="scientific">Cuscuta campestris</name>
    <dbReference type="NCBI Taxonomy" id="132261"/>
    <lineage>
        <taxon>Eukaryota</taxon>
        <taxon>Viridiplantae</taxon>
        <taxon>Streptophyta</taxon>
        <taxon>Embryophyta</taxon>
        <taxon>Tracheophyta</taxon>
        <taxon>Spermatophyta</taxon>
        <taxon>Magnoliopsida</taxon>
        <taxon>eudicotyledons</taxon>
        <taxon>Gunneridae</taxon>
        <taxon>Pentapetalae</taxon>
        <taxon>asterids</taxon>
        <taxon>lamiids</taxon>
        <taxon>Solanales</taxon>
        <taxon>Convolvulaceae</taxon>
        <taxon>Cuscuteae</taxon>
        <taxon>Cuscuta</taxon>
        <taxon>Cuscuta subgen. Grammica</taxon>
        <taxon>Cuscuta sect. Cleistogrammica</taxon>
    </lineage>
</organism>
<evidence type="ECO:0000313" key="1">
    <source>
        <dbReference type="EMBL" id="VFQ58523.1"/>
    </source>
</evidence>
<dbReference type="EMBL" id="OOIL02000001">
    <property type="protein sequence ID" value="VFQ58523.1"/>
    <property type="molecule type" value="Genomic_DNA"/>
</dbReference>
<accession>A0A484JYY7</accession>
<proteinExistence type="predicted"/>